<accession>A0ABW6BTQ0</accession>
<evidence type="ECO:0000313" key="2">
    <source>
        <dbReference type="Proteomes" id="UP001597641"/>
    </source>
</evidence>
<gene>
    <name evidence="1" type="ORF">ACFS7Z_08960</name>
</gene>
<proteinExistence type="predicted"/>
<name>A0ABW6BTQ0_9BACT</name>
<dbReference type="Pfam" id="PF13585">
    <property type="entry name" value="CHU_C"/>
    <property type="match status" value="1"/>
</dbReference>
<dbReference type="RefSeq" id="WP_377483536.1">
    <property type="nucleotide sequence ID" value="NZ_JBHUOX010000005.1"/>
</dbReference>
<organism evidence="1 2">
    <name type="scientific">Pontibacter toksunensis</name>
    <dbReference type="NCBI Taxonomy" id="1332631"/>
    <lineage>
        <taxon>Bacteria</taxon>
        <taxon>Pseudomonadati</taxon>
        <taxon>Bacteroidota</taxon>
        <taxon>Cytophagia</taxon>
        <taxon>Cytophagales</taxon>
        <taxon>Hymenobacteraceae</taxon>
        <taxon>Pontibacter</taxon>
    </lineage>
</organism>
<protein>
    <submittedName>
        <fullName evidence="1">Gliding motility-associated C-terminal domain-containing protein</fullName>
    </submittedName>
</protein>
<dbReference type="InterPro" id="IPR013783">
    <property type="entry name" value="Ig-like_fold"/>
</dbReference>
<dbReference type="EMBL" id="JBHUOX010000005">
    <property type="protein sequence ID" value="MFD3000486.1"/>
    <property type="molecule type" value="Genomic_DNA"/>
</dbReference>
<keyword evidence="2" id="KW-1185">Reference proteome</keyword>
<evidence type="ECO:0000313" key="1">
    <source>
        <dbReference type="EMBL" id="MFD3000486.1"/>
    </source>
</evidence>
<comment type="caution">
    <text evidence="1">The sequence shown here is derived from an EMBL/GenBank/DDBJ whole genome shotgun (WGS) entry which is preliminary data.</text>
</comment>
<dbReference type="Proteomes" id="UP001597641">
    <property type="component" value="Unassembled WGS sequence"/>
</dbReference>
<sequence>MNIFTDQASSAEDPIVYMNMGGGVILEVPRDSVVNIGNETDREVYMWEYTFPSDGTFRVSWVGINRNLGILNMAPPSDQRSFFIETVININALRGFNSTPILTVDPIDIAAVGRRYVHNPGAYDADGDSLAFKLIVPRYEDVNGNISPVPGYQLPHIPFNCTTSDGSGPATFSLDPLTGQMTWDAPCRKGEYNVAFVVEEWRVSPGGGAVKLGEVVRDMQILVRETPNRPPVLEPRDTCIVAGTLLRGVVSATDPDGDLIDLTVAGSGIVPPATFQQTVRTPGEARGLLSWQTDCSDVRERPYQVVFRAEDVRPPGETRLADLQAWNIKVVGPAPENLAALGGDRSVTLTWDPYLCRNASSIRIYRREGPSGYVPDECQTGVPASTGYVLIGEVEAGVATFFDDNGGQGLQAGVEYCYIIYAAFPSPGRGESLASNEACVAINQDIPYITNVTVDETDAVDGQVTVRWTQPEAELLTPPLEYRLLRKQGLGAGEGYVEVFRSRSMSDTVFVDRGLNTLEQGYRYRLEFYQSPAAGGQPTVLREAAEASSVRLAVSAATGDEKVLELVWEYEVPWDNSTFLHRIYRLEGSTLTLIDSVQVSGGQGSYRDTGAFGGLGLERGREYCYVVETAGSYGIAGLPEPLRNRSQRACALLEKVVCAPELSVDQLDCEAFARNPQEPPYANVLTWVPQVTGDCTDQIAFYTVYFKSSLEAEYVALGTTEETTFTHSGLESFAGCYRVSATDAQGRESGLSNEVCKDNCISFLLPNVITPNGDGLNDVFRPDRKTAFIRSMKFRVFSRWGVLVYERNASSGGDDLYINWPGVDNQGNRLTDGTYYYEAEVEFHTLDPKQARATYKGWVEIIR</sequence>
<reference evidence="2" key="1">
    <citation type="journal article" date="2019" name="Int. J. Syst. Evol. Microbiol.">
        <title>The Global Catalogue of Microorganisms (GCM) 10K type strain sequencing project: providing services to taxonomists for standard genome sequencing and annotation.</title>
        <authorList>
            <consortium name="The Broad Institute Genomics Platform"/>
            <consortium name="The Broad Institute Genome Sequencing Center for Infectious Disease"/>
            <person name="Wu L."/>
            <person name="Ma J."/>
        </authorList>
    </citation>
    <scope>NUCLEOTIDE SEQUENCE [LARGE SCALE GENOMIC DNA]</scope>
    <source>
        <strain evidence="2">KCTC 23984</strain>
    </source>
</reference>
<dbReference type="Gene3D" id="2.60.40.10">
    <property type="entry name" value="Immunoglobulins"/>
    <property type="match status" value="2"/>
</dbReference>